<accession>A0A016WHC1</accession>
<dbReference type="EMBL" id="JARK01000318">
    <property type="protein sequence ID" value="EYC38418.1"/>
    <property type="molecule type" value="Genomic_DNA"/>
</dbReference>
<sequence>MFFEQPLFKMLMKRGVVTLRRTFPQLLSSTSLVHEDGCSCVLFQVCTLVLVVVSLLEHLKKSVKIYMQCSTDLIKRLVSVALQLIEKSPSHTCSKVTRLALRAAFSTISSIHRGEHCNELNTRKRMSTATLIAYVTGDREKTKVERLTCWCFWGFRYLNGILYPICGQGFYAKDVGGVALDAHMDAHMDTYSKVITAREWTPPDYQAVSCGGNDLCGGKCSGRDQRKPGSSKLRQI</sequence>
<reference evidence="2" key="1">
    <citation type="journal article" date="2015" name="Nat. Genet.">
        <title>The genome and transcriptome of the zoonotic hookworm Ancylostoma ceylanicum identify infection-specific gene families.</title>
        <authorList>
            <person name="Schwarz E.M."/>
            <person name="Hu Y."/>
            <person name="Antoshechkin I."/>
            <person name="Miller M.M."/>
            <person name="Sternberg P.W."/>
            <person name="Aroian R.V."/>
        </authorList>
    </citation>
    <scope>NUCLEOTIDE SEQUENCE</scope>
    <source>
        <strain evidence="2">HY135</strain>
    </source>
</reference>
<organism evidence="1 2">
    <name type="scientific">Ancylostoma ceylanicum</name>
    <dbReference type="NCBI Taxonomy" id="53326"/>
    <lineage>
        <taxon>Eukaryota</taxon>
        <taxon>Metazoa</taxon>
        <taxon>Ecdysozoa</taxon>
        <taxon>Nematoda</taxon>
        <taxon>Chromadorea</taxon>
        <taxon>Rhabditida</taxon>
        <taxon>Rhabditina</taxon>
        <taxon>Rhabditomorpha</taxon>
        <taxon>Strongyloidea</taxon>
        <taxon>Ancylostomatidae</taxon>
        <taxon>Ancylostomatinae</taxon>
        <taxon>Ancylostoma</taxon>
    </lineage>
</organism>
<keyword evidence="2" id="KW-1185">Reference proteome</keyword>
<protein>
    <submittedName>
        <fullName evidence="1">Uncharacterized protein</fullName>
    </submittedName>
</protein>
<gene>
    <name evidence="1" type="primary">Acey_s0718.g1801</name>
    <name evidence="1" type="ORF">Y032_0718g1801</name>
</gene>
<dbReference type="AlphaFoldDB" id="A0A016WHC1"/>
<comment type="caution">
    <text evidence="1">The sequence shown here is derived from an EMBL/GenBank/DDBJ whole genome shotgun (WGS) entry which is preliminary data.</text>
</comment>
<name>A0A016WHC1_9BILA</name>
<proteinExistence type="predicted"/>
<dbReference type="Proteomes" id="UP000024635">
    <property type="component" value="Unassembled WGS sequence"/>
</dbReference>
<evidence type="ECO:0000313" key="1">
    <source>
        <dbReference type="EMBL" id="EYC38418.1"/>
    </source>
</evidence>
<evidence type="ECO:0000313" key="2">
    <source>
        <dbReference type="Proteomes" id="UP000024635"/>
    </source>
</evidence>